<organism evidence="1 2">
    <name type="scientific">Datura stramonium</name>
    <name type="common">Jimsonweed</name>
    <name type="synonym">Common thornapple</name>
    <dbReference type="NCBI Taxonomy" id="4076"/>
    <lineage>
        <taxon>Eukaryota</taxon>
        <taxon>Viridiplantae</taxon>
        <taxon>Streptophyta</taxon>
        <taxon>Embryophyta</taxon>
        <taxon>Tracheophyta</taxon>
        <taxon>Spermatophyta</taxon>
        <taxon>Magnoliopsida</taxon>
        <taxon>eudicotyledons</taxon>
        <taxon>Gunneridae</taxon>
        <taxon>Pentapetalae</taxon>
        <taxon>asterids</taxon>
        <taxon>lamiids</taxon>
        <taxon>Solanales</taxon>
        <taxon>Solanaceae</taxon>
        <taxon>Solanoideae</taxon>
        <taxon>Datureae</taxon>
        <taxon>Datura</taxon>
    </lineage>
</organism>
<accession>A0ABS8T7I0</accession>
<evidence type="ECO:0000313" key="1">
    <source>
        <dbReference type="EMBL" id="MCD7466909.1"/>
    </source>
</evidence>
<keyword evidence="2" id="KW-1185">Reference proteome</keyword>
<dbReference type="EMBL" id="JACEIK010001181">
    <property type="protein sequence ID" value="MCD7466909.1"/>
    <property type="molecule type" value="Genomic_DNA"/>
</dbReference>
<comment type="caution">
    <text evidence="1">The sequence shown here is derived from an EMBL/GenBank/DDBJ whole genome shotgun (WGS) entry which is preliminary data.</text>
</comment>
<gene>
    <name evidence="1" type="ORF">HAX54_004001</name>
</gene>
<dbReference type="Proteomes" id="UP000823775">
    <property type="component" value="Unassembled WGS sequence"/>
</dbReference>
<evidence type="ECO:0000313" key="2">
    <source>
        <dbReference type="Proteomes" id="UP000823775"/>
    </source>
</evidence>
<name>A0ABS8T7I0_DATST</name>
<proteinExistence type="predicted"/>
<reference evidence="1 2" key="1">
    <citation type="journal article" date="2021" name="BMC Genomics">
        <title>Datura genome reveals duplications of psychoactive alkaloid biosynthetic genes and high mutation rate following tissue culture.</title>
        <authorList>
            <person name="Rajewski A."/>
            <person name="Carter-House D."/>
            <person name="Stajich J."/>
            <person name="Litt A."/>
        </authorList>
    </citation>
    <scope>NUCLEOTIDE SEQUENCE [LARGE SCALE GENOMIC DNA]</scope>
    <source>
        <strain evidence="1">AR-01</strain>
    </source>
</reference>
<sequence>MVQSDKANLPTPSEFPPRKLALAAKPFQTHGTIGVAIYLCSLIFDLDKEKMEDLSKYFLFNKGFHGIFGPNLLGGWRNVSPSILKADLEKSKNKNKFHQTQQVVLELSIQRESLLEIELQCLNSKLSPKDVERATIERYTLEQIKEVIDDIDVKILEAQELEVVARNNLPPFPRLSFISLRSFSNEEEVGYTEPTNPTLYILPSSSSAPLSNFSK</sequence>
<protein>
    <submittedName>
        <fullName evidence="1">Uncharacterized protein</fullName>
    </submittedName>
</protein>